<organism evidence="1">
    <name type="scientific">hydrothermal vent metagenome</name>
    <dbReference type="NCBI Taxonomy" id="652676"/>
    <lineage>
        <taxon>unclassified sequences</taxon>
        <taxon>metagenomes</taxon>
        <taxon>ecological metagenomes</taxon>
    </lineage>
</organism>
<evidence type="ECO:0000313" key="1">
    <source>
        <dbReference type="EMBL" id="VAX05056.1"/>
    </source>
</evidence>
<reference evidence="1" key="1">
    <citation type="submission" date="2018-06" db="EMBL/GenBank/DDBJ databases">
        <authorList>
            <person name="Zhirakovskaya E."/>
        </authorList>
    </citation>
    <scope>NUCLEOTIDE SEQUENCE</scope>
</reference>
<proteinExistence type="predicted"/>
<dbReference type="AlphaFoldDB" id="A0A3B1AGR2"/>
<gene>
    <name evidence="1" type="ORF">MNBD_ALPHA03-1211</name>
</gene>
<accession>A0A3B1AGR2</accession>
<sequence length="802" mass="89897">MIQAVHAIYGVKNNSHSLLSADVDLQRLPTELLGLTDQPPGGRSGDAWWPSVGCGPVGDWWAIWWTVPDGEAQRGGMVHSQVLLWPLDSALEEVDLFSALKELGGVAIPKLDQLNLLLLANALIDSCSQPVIVIGVGDWPSFIASLWEKLWPKARRSFSARLAISPPQGGESVSPPWIYCIPEGYQQQWQNSDAVLMNDEKLNFNRATLWLVEQQDIVFDEVLKAITQKPSKLSELSKISRAADRLENMRHQTLAKSALDFLRTIISLIPQAEVASELKLEAIGILSNGLKKEDSSFPLMLANIKEINLPTQSVPSVELSIWIENNLTQVDVDCALEYLHRIDGDKSEPWWGDAVIKGIKKILSRPDDVWAKPVIHWLSSISVSEILSEILPSTERIENGLVAAALKMDLEQSSSQLIKKEASKRHWSRLHAAMCMNTATQCCDVFEEHWAFKGDVYPGLTLLAENMQPVEVVTEAVRREELEFTSVVANMTSTNPDAMVELDVRKIGWRKLWIAHINDGGDRWPDGVNKANQIGTLLSLHLNNEDVESLIVELSSDIASDILCHLRFDEIWEKLSNNSRNSLLDNFVLSVIQQCASGVRVERPNQEIVNSLIAYVDRHSVSTKVFSRLLSWGSATSERMATSWLWKLDKSDWIDSGRDIGRMVLSKSWENTATEIYELSKKYREATVAARECKSLLSWWARLKLGDDDSASFFKKEELSRRLGELGAELAHDQLDGIWERAGGQIKDLKGDCVRPSERWFDAVNQASNGKIEGGMNALFDELAREFPNNSDLGELRRLVND</sequence>
<dbReference type="Pfam" id="PF20012">
    <property type="entry name" value="GAP1-N1"/>
    <property type="match status" value="1"/>
</dbReference>
<name>A0A3B1AGR2_9ZZZZ</name>
<dbReference type="EMBL" id="UOFW01000120">
    <property type="protein sequence ID" value="VAX05056.1"/>
    <property type="molecule type" value="Genomic_DNA"/>
</dbReference>
<protein>
    <submittedName>
        <fullName evidence="1">Uncharacterized protein</fullName>
    </submittedName>
</protein>